<dbReference type="InterPro" id="IPR015915">
    <property type="entry name" value="Kelch-typ_b-propeller"/>
</dbReference>
<name>A0AAD8IW17_9APIA</name>
<dbReference type="EMBL" id="JAUIZM010000003">
    <property type="protein sequence ID" value="KAK1391392.1"/>
    <property type="molecule type" value="Genomic_DNA"/>
</dbReference>
<evidence type="ECO:0000313" key="4">
    <source>
        <dbReference type="Proteomes" id="UP001237642"/>
    </source>
</evidence>
<dbReference type="EMBL" id="JAUIZM010000003">
    <property type="protein sequence ID" value="KAK1391396.1"/>
    <property type="molecule type" value="Genomic_DNA"/>
</dbReference>
<proteinExistence type="predicted"/>
<dbReference type="AlphaFoldDB" id="A0AAD8IW17"/>
<organism evidence="1 4">
    <name type="scientific">Heracleum sosnowskyi</name>
    <dbReference type="NCBI Taxonomy" id="360622"/>
    <lineage>
        <taxon>Eukaryota</taxon>
        <taxon>Viridiplantae</taxon>
        <taxon>Streptophyta</taxon>
        <taxon>Embryophyta</taxon>
        <taxon>Tracheophyta</taxon>
        <taxon>Spermatophyta</taxon>
        <taxon>Magnoliopsida</taxon>
        <taxon>eudicotyledons</taxon>
        <taxon>Gunneridae</taxon>
        <taxon>Pentapetalae</taxon>
        <taxon>asterids</taxon>
        <taxon>campanulids</taxon>
        <taxon>Apiales</taxon>
        <taxon>Apiaceae</taxon>
        <taxon>Apioideae</taxon>
        <taxon>apioid superclade</taxon>
        <taxon>Tordylieae</taxon>
        <taxon>Tordyliinae</taxon>
        <taxon>Heracleum</taxon>
    </lineage>
</organism>
<protein>
    <submittedName>
        <fullName evidence="1">Uncharacterized protein</fullName>
    </submittedName>
</protein>
<evidence type="ECO:0000313" key="1">
    <source>
        <dbReference type="EMBL" id="KAK1391392.1"/>
    </source>
</evidence>
<dbReference type="SUPFAM" id="SSF117281">
    <property type="entry name" value="Kelch motif"/>
    <property type="match status" value="1"/>
</dbReference>
<accession>A0AAD8IW17</accession>
<evidence type="ECO:0000313" key="2">
    <source>
        <dbReference type="EMBL" id="KAK1391394.1"/>
    </source>
</evidence>
<reference evidence="1" key="2">
    <citation type="submission" date="2023-05" db="EMBL/GenBank/DDBJ databases">
        <authorList>
            <person name="Schelkunov M.I."/>
        </authorList>
    </citation>
    <scope>NUCLEOTIDE SEQUENCE</scope>
    <source>
        <strain evidence="1">Hsosn_3</strain>
        <tissue evidence="1">Leaf</tissue>
    </source>
</reference>
<dbReference type="Proteomes" id="UP001237642">
    <property type="component" value="Unassembled WGS sequence"/>
</dbReference>
<dbReference type="Gene3D" id="2.120.10.80">
    <property type="entry name" value="Kelch-type beta propeller"/>
    <property type="match status" value="1"/>
</dbReference>
<gene>
    <name evidence="1" type="ORF">POM88_010448</name>
    <name evidence="2" type="ORF">POM88_010450</name>
    <name evidence="3" type="ORF">POM88_010452</name>
</gene>
<keyword evidence="4" id="KW-1185">Reference proteome</keyword>
<sequence length="448" mass="51478">MQYFHTNYNREKEISKKMEKKQGDNVKIYVHAVDPMVGLRNSRGELYTRVSQLYKIEMDADKYENPTTLPLKNPSKELNLQLIKPVHTFYNSKYTFYPSGMSVVNLGSKLYFIGGSVSYKAHLLGLSSYDDDLGDYDYEDESLAVCNAFEDHLDCFPPNVYVFDCISSQLLPGFPAMNTGKPQNPITFVVDDQIYVLSSRNGPKGMTHFETFNPILKEWKKLMPPEQDFFSKRKTACGSVVMGRKLFVTFRSDFGDTDKLWDYIDILWYDIDTDSWTCFKSPHLPKIYRDSVFVGNTTYSTVSEPLEHTHKKQKYPVLSFDGFDSTDYIKGIAKTKLVKKHHRIRNWPIYTNGHGYSTRCLFHLGGFLNGTDKNSRCLGLVELFNPHDEESEYGVEYETQSELRFVVFEASEGNTSDDSFDGRTIHACHFSTDLLNDCLLNSACIYSS</sequence>
<evidence type="ECO:0000313" key="3">
    <source>
        <dbReference type="EMBL" id="KAK1391396.1"/>
    </source>
</evidence>
<reference evidence="1" key="1">
    <citation type="submission" date="2023-02" db="EMBL/GenBank/DDBJ databases">
        <title>Genome of toxic invasive species Heracleum sosnowskyi carries increased number of genes despite the absence of recent whole-genome duplications.</title>
        <authorList>
            <person name="Schelkunov M."/>
            <person name="Shtratnikova V."/>
            <person name="Makarenko M."/>
            <person name="Klepikova A."/>
            <person name="Omelchenko D."/>
            <person name="Novikova G."/>
            <person name="Obukhova E."/>
            <person name="Bogdanov V."/>
            <person name="Penin A."/>
            <person name="Logacheva M."/>
        </authorList>
    </citation>
    <scope>NUCLEOTIDE SEQUENCE</scope>
    <source>
        <strain evidence="1">Hsosn_3</strain>
        <tissue evidence="1">Leaf</tissue>
    </source>
</reference>
<dbReference type="EMBL" id="JAUIZM010000003">
    <property type="protein sequence ID" value="KAK1391394.1"/>
    <property type="molecule type" value="Genomic_DNA"/>
</dbReference>
<comment type="caution">
    <text evidence="1">The sequence shown here is derived from an EMBL/GenBank/DDBJ whole genome shotgun (WGS) entry which is preliminary data.</text>
</comment>